<gene>
    <name evidence="1" type="ORF">UFOVP378_16</name>
</gene>
<protein>
    <submittedName>
        <fullName evidence="1">Uncharacterized protein</fullName>
    </submittedName>
</protein>
<sequence>MATTKLTFGEWMPDQPGISGALTDAKNVVSQAIGYGPLPTPAIFSAAASENLITLVAGKTPASATKLFAAGTTKIFDVSGVGVLTNVSKTGGYTPNGNNDRFRFTQFGNVIIGTNNSNPMQAYTLGTSTAFADLAATAPICKFVTVVRDFVVTAFTTESSTVYPSRVRWSGINDETTWGSSQVTQADFQDIPDGGQIMGIRGGEFGLVFLERGISRMTYIGTPFIFQFDNISRGKGCISSGSIAQTQGMSFFLSDDGFYSCDGQSVQGIGSEKVDRWFFENADEIGFETMSASIDPVRKLVIWNFKNIFAQRQLIIYNFKTQKWTYGDAGTDYVSDASTAATTLEGLDSISTSIDALTVSLDSILYMGGKYFLGGTIGPYVVTYNGAAAAGRIVTGDVAPGGRSIVTLARPQIDNGSATVAVASRVLLSEEPSFGTPIAADAENRVSLRSNGNYHRFQVNPTGDNWKTAVALDIDLSGQGAR</sequence>
<evidence type="ECO:0000313" key="1">
    <source>
        <dbReference type="EMBL" id="CAB5222608.1"/>
    </source>
</evidence>
<reference evidence="1" key="1">
    <citation type="submission" date="2020-05" db="EMBL/GenBank/DDBJ databases">
        <authorList>
            <person name="Chiriac C."/>
            <person name="Salcher M."/>
            <person name="Ghai R."/>
            <person name="Kavagutti S V."/>
        </authorList>
    </citation>
    <scope>NUCLEOTIDE SEQUENCE</scope>
</reference>
<accession>A0A6J7X0G2</accession>
<dbReference type="EMBL" id="LR798306">
    <property type="protein sequence ID" value="CAB5222608.1"/>
    <property type="molecule type" value="Genomic_DNA"/>
</dbReference>
<name>A0A6J7X0G2_9CAUD</name>
<organism evidence="1">
    <name type="scientific">uncultured Caudovirales phage</name>
    <dbReference type="NCBI Taxonomy" id="2100421"/>
    <lineage>
        <taxon>Viruses</taxon>
        <taxon>Duplodnaviria</taxon>
        <taxon>Heunggongvirae</taxon>
        <taxon>Uroviricota</taxon>
        <taxon>Caudoviricetes</taxon>
        <taxon>Peduoviridae</taxon>
        <taxon>Maltschvirus</taxon>
        <taxon>Maltschvirus maltsch</taxon>
    </lineage>
</organism>
<proteinExistence type="predicted"/>